<gene>
    <name evidence="2" type="ORF">AMON00008_LOCUS9427</name>
</gene>
<dbReference type="Gene3D" id="1.10.287.110">
    <property type="entry name" value="DnaJ domain"/>
    <property type="match status" value="1"/>
</dbReference>
<organism evidence="2">
    <name type="scientific">Alexandrium monilatum</name>
    <dbReference type="NCBI Taxonomy" id="311494"/>
    <lineage>
        <taxon>Eukaryota</taxon>
        <taxon>Sar</taxon>
        <taxon>Alveolata</taxon>
        <taxon>Dinophyceae</taxon>
        <taxon>Gonyaulacales</taxon>
        <taxon>Pyrocystaceae</taxon>
        <taxon>Alexandrium</taxon>
    </lineage>
</organism>
<evidence type="ECO:0000256" key="1">
    <source>
        <dbReference type="SAM" id="MobiDB-lite"/>
    </source>
</evidence>
<dbReference type="CDD" id="cd06257">
    <property type="entry name" value="DnaJ"/>
    <property type="match status" value="1"/>
</dbReference>
<dbReference type="EMBL" id="HBNR01014546">
    <property type="protein sequence ID" value="CAE4569808.1"/>
    <property type="molecule type" value="Transcribed_RNA"/>
</dbReference>
<name>A0A7S4V8C7_9DINO</name>
<feature type="region of interest" description="Disordered" evidence="1">
    <location>
        <begin position="1"/>
        <end position="38"/>
    </location>
</feature>
<protein>
    <recommendedName>
        <fullName evidence="3">J domain-containing protein</fullName>
    </recommendedName>
</protein>
<accession>A0A7S4V8C7</accession>
<feature type="region of interest" description="Disordered" evidence="1">
    <location>
        <begin position="93"/>
        <end position="134"/>
    </location>
</feature>
<feature type="compositionally biased region" description="Polar residues" evidence="1">
    <location>
        <begin position="11"/>
        <end position="25"/>
    </location>
</feature>
<evidence type="ECO:0008006" key="3">
    <source>
        <dbReference type="Google" id="ProtNLM"/>
    </source>
</evidence>
<sequence length="224" mass="24573">MSQLGGDGDGQASSQTDGQAGSQGSPDGRGSSGQRAMVNDFTAQRFALDAISAGVPKREVRKWVLDLSRDFYVVDDRSFERAWCELRDRWERNSRRQQRRQKREDFNSRGRVPLEAGAASSSEPATAARKRPREWSRAEGAACATAAREDVISCSCSYEQALAVRLVLAFGTGAVAAMAELQPSFGREALPLKGLARLVHPDKCPHPRAKEAFQRLAPALQNLR</sequence>
<evidence type="ECO:0000313" key="2">
    <source>
        <dbReference type="EMBL" id="CAE4569808.1"/>
    </source>
</evidence>
<dbReference type="InterPro" id="IPR001623">
    <property type="entry name" value="DnaJ_domain"/>
</dbReference>
<proteinExistence type="predicted"/>
<dbReference type="AlphaFoldDB" id="A0A7S4V8C7"/>
<dbReference type="InterPro" id="IPR036869">
    <property type="entry name" value="J_dom_sf"/>
</dbReference>
<reference evidence="2" key="1">
    <citation type="submission" date="2021-01" db="EMBL/GenBank/DDBJ databases">
        <authorList>
            <person name="Corre E."/>
            <person name="Pelletier E."/>
            <person name="Niang G."/>
            <person name="Scheremetjew M."/>
            <person name="Finn R."/>
            <person name="Kale V."/>
            <person name="Holt S."/>
            <person name="Cochrane G."/>
            <person name="Meng A."/>
            <person name="Brown T."/>
            <person name="Cohen L."/>
        </authorList>
    </citation>
    <scope>NUCLEOTIDE SEQUENCE</scope>
    <source>
        <strain evidence="2">CCMP3105</strain>
    </source>
</reference>